<proteinExistence type="predicted"/>
<reference evidence="1 2" key="1">
    <citation type="journal article" date="2020" name="Microbiol. Resour. Announc.">
        <title>Draft Genome Sequence of a Cladosporium Species Isolated from the Mesophotic Ascidian Didemnum maculosum.</title>
        <authorList>
            <person name="Gioti A."/>
            <person name="Siaperas R."/>
            <person name="Nikolaivits E."/>
            <person name="Le Goff G."/>
            <person name="Ouazzani J."/>
            <person name="Kotoulas G."/>
            <person name="Topakas E."/>
        </authorList>
    </citation>
    <scope>NUCLEOTIDE SEQUENCE [LARGE SCALE GENOMIC DNA]</scope>
    <source>
        <strain evidence="1 2">TM138-S3</strain>
    </source>
</reference>
<accession>A0AB34KC59</accession>
<gene>
    <name evidence="1" type="ORF">WHR41_09277</name>
</gene>
<protein>
    <submittedName>
        <fullName evidence="1">Uncharacterized protein</fullName>
    </submittedName>
</protein>
<evidence type="ECO:0000313" key="2">
    <source>
        <dbReference type="Proteomes" id="UP000803884"/>
    </source>
</evidence>
<keyword evidence="2" id="KW-1185">Reference proteome</keyword>
<name>A0AB34KC59_9PEZI</name>
<dbReference type="RefSeq" id="XP_069225240.1">
    <property type="nucleotide sequence ID" value="XM_069377881.1"/>
</dbReference>
<dbReference type="Proteomes" id="UP000803884">
    <property type="component" value="Unassembled WGS sequence"/>
</dbReference>
<comment type="caution">
    <text evidence="1">The sequence shown here is derived from an EMBL/GenBank/DDBJ whole genome shotgun (WGS) entry which is preliminary data.</text>
</comment>
<dbReference type="EMBL" id="JAAQHG020000064">
    <property type="protein sequence ID" value="KAL1582133.1"/>
    <property type="molecule type" value="Genomic_DNA"/>
</dbReference>
<organism evidence="1 2">
    <name type="scientific">Cladosporium halotolerans</name>
    <dbReference type="NCBI Taxonomy" id="1052096"/>
    <lineage>
        <taxon>Eukaryota</taxon>
        <taxon>Fungi</taxon>
        <taxon>Dikarya</taxon>
        <taxon>Ascomycota</taxon>
        <taxon>Pezizomycotina</taxon>
        <taxon>Dothideomycetes</taxon>
        <taxon>Dothideomycetidae</taxon>
        <taxon>Cladosporiales</taxon>
        <taxon>Cladosporiaceae</taxon>
        <taxon>Cladosporium</taxon>
    </lineage>
</organism>
<evidence type="ECO:0000313" key="1">
    <source>
        <dbReference type="EMBL" id="KAL1582133.1"/>
    </source>
</evidence>
<dbReference type="AlphaFoldDB" id="A0AB34KC59"/>
<sequence length="165" mass="18494">MSSQVPCQSGHTGALVAFDRTDGQPWPCSPNLREPSAQDLLRELRQLIIQSISNGDVCIKTLTDFWASSSDWNRRIFEQGLSHQRLEEKLIMMTHQLGISQNALQRETAFSNTLKQALAVEKESLVAERESRNEVSVQLELCREANIGLRKANENLSKALCNLTG</sequence>
<dbReference type="GeneID" id="96010719"/>